<dbReference type="SUPFAM" id="SSF54637">
    <property type="entry name" value="Thioesterase/thiol ester dehydrase-isomerase"/>
    <property type="match status" value="1"/>
</dbReference>
<dbReference type="RefSeq" id="WP_086502887.1">
    <property type="nucleotide sequence ID" value="NZ_MSSV01000021.1"/>
</dbReference>
<dbReference type="AlphaFoldDB" id="A0A2W7QUD9"/>
<dbReference type="InterPro" id="IPR029069">
    <property type="entry name" value="HotDog_dom_sf"/>
</dbReference>
<dbReference type="Gene3D" id="3.10.129.10">
    <property type="entry name" value="Hotdog Thioesterase"/>
    <property type="match status" value="1"/>
</dbReference>
<dbReference type="PANTHER" id="PTHR31793:SF24">
    <property type="entry name" value="LONG-CHAIN ACYL-COA THIOESTERASE FADM"/>
    <property type="match status" value="1"/>
</dbReference>
<proteinExistence type="predicted"/>
<reference evidence="2 4" key="2">
    <citation type="submission" date="2019-08" db="EMBL/GenBank/DDBJ databases">
        <title>Genome of Algoriphagus ratkowskyi IC026.</title>
        <authorList>
            <person name="Bowman J.P."/>
        </authorList>
    </citation>
    <scope>NUCLEOTIDE SEQUENCE [LARGE SCALE GENOMIC DNA]</scope>
    <source>
        <strain evidence="2 4">IC026</strain>
    </source>
</reference>
<reference evidence="1 3" key="1">
    <citation type="submission" date="2018-06" db="EMBL/GenBank/DDBJ databases">
        <title>Genomic Encyclopedia of Archaeal and Bacterial Type Strains, Phase II (KMG-II): from individual species to whole genera.</title>
        <authorList>
            <person name="Goeker M."/>
        </authorList>
    </citation>
    <scope>NUCLEOTIDE SEQUENCE [LARGE SCALE GENOMIC DNA]</scope>
    <source>
        <strain evidence="1 3">DSM 22686</strain>
    </source>
</reference>
<dbReference type="CDD" id="cd00586">
    <property type="entry name" value="4HBT"/>
    <property type="match status" value="1"/>
</dbReference>
<dbReference type="InterPro" id="IPR050563">
    <property type="entry name" value="4-hydroxybenzoyl-CoA_TE"/>
</dbReference>
<dbReference type="EMBL" id="VORV01000016">
    <property type="protein sequence ID" value="TXD75995.1"/>
    <property type="molecule type" value="Genomic_DNA"/>
</dbReference>
<dbReference type="PANTHER" id="PTHR31793">
    <property type="entry name" value="4-HYDROXYBENZOYL-COA THIOESTERASE FAMILY MEMBER"/>
    <property type="match status" value="1"/>
</dbReference>
<dbReference type="EMBL" id="QKZU01000017">
    <property type="protein sequence ID" value="PZX51874.1"/>
    <property type="molecule type" value="Genomic_DNA"/>
</dbReference>
<evidence type="ECO:0000313" key="4">
    <source>
        <dbReference type="Proteomes" id="UP000321927"/>
    </source>
</evidence>
<keyword evidence="1" id="KW-0378">Hydrolase</keyword>
<protein>
    <submittedName>
        <fullName evidence="1">Acyl-CoA thioester hydrolase</fullName>
    </submittedName>
    <submittedName>
        <fullName evidence="2">Acyl-CoA thioesterase</fullName>
    </submittedName>
</protein>
<keyword evidence="4" id="KW-1185">Reference proteome</keyword>
<dbReference type="OrthoDB" id="9791529at2"/>
<comment type="caution">
    <text evidence="1">The sequence shown here is derived from an EMBL/GenBank/DDBJ whole genome shotgun (WGS) entry which is preliminary data.</text>
</comment>
<dbReference type="Proteomes" id="UP000249115">
    <property type="component" value="Unassembled WGS sequence"/>
</dbReference>
<sequence length="145" mass="16589">MLQIDPAGIKSEMTFCIPIQVKFSDIDGYLHVNNGIYFNYFEHSRGEFLLRKCDWDIMEFGAVVARVEMDFIRPIHLEDEVEAVLSCSRIGNSSFDLEQYLVGKTKEGEEVVYAKCKCTVVSVDINTKKPSPLSEIYRAKLQPKL</sequence>
<evidence type="ECO:0000313" key="1">
    <source>
        <dbReference type="EMBL" id="PZX51874.1"/>
    </source>
</evidence>
<name>A0A2W7QUD9_9BACT</name>
<gene>
    <name evidence="2" type="ORF">ESW18_18005</name>
    <name evidence="1" type="ORF">LV84_03633</name>
</gene>
<evidence type="ECO:0000313" key="2">
    <source>
        <dbReference type="EMBL" id="TXD75995.1"/>
    </source>
</evidence>
<dbReference type="Pfam" id="PF13279">
    <property type="entry name" value="4HBT_2"/>
    <property type="match status" value="1"/>
</dbReference>
<organism evidence="1 3">
    <name type="scientific">Algoriphagus ratkowskyi</name>
    <dbReference type="NCBI Taxonomy" id="57028"/>
    <lineage>
        <taxon>Bacteria</taxon>
        <taxon>Pseudomonadati</taxon>
        <taxon>Bacteroidota</taxon>
        <taxon>Cytophagia</taxon>
        <taxon>Cytophagales</taxon>
        <taxon>Cyclobacteriaceae</taxon>
        <taxon>Algoriphagus</taxon>
    </lineage>
</organism>
<accession>A0A2W7QUD9</accession>
<dbReference type="GO" id="GO:0047617">
    <property type="term" value="F:fatty acyl-CoA hydrolase activity"/>
    <property type="evidence" value="ECO:0007669"/>
    <property type="project" value="TreeGrafter"/>
</dbReference>
<dbReference type="Proteomes" id="UP000321927">
    <property type="component" value="Unassembled WGS sequence"/>
</dbReference>
<evidence type="ECO:0000313" key="3">
    <source>
        <dbReference type="Proteomes" id="UP000249115"/>
    </source>
</evidence>